<dbReference type="Proteomes" id="UP000663671">
    <property type="component" value="Chromosome 5"/>
</dbReference>
<sequence length="293" mass="33882">MAKWDANKLCFNINQTRLKDCKGVRGTTIFVSMAKPTSLPSAFVISGLLRSFLGIRPLLPTTYYRKNSLTTSCRQCTTKIWQPASFRSFSNYFPILSQSSETLELSPSCSSATDQPHRTDERRPNSDQRDKNLNSKSTTKASRAILKHDPKSKIPCSSKSATQKRENSDNPRELEPWQIQKRALKKKFPEGWNPRKRLHPDTLDTIRHLHQQDPATYSTPALAQEYKVSPEAIRRILKSKWRPSPEIAAERRERWEKRHKRIWNQLSEIGVRPHRSSFADVSDTQVLEKKRRA</sequence>
<proteinExistence type="inferred from homology"/>
<dbReference type="GO" id="GO:0005634">
    <property type="term" value="C:nucleus"/>
    <property type="evidence" value="ECO:0007669"/>
    <property type="project" value="TreeGrafter"/>
</dbReference>
<reference evidence="7" key="1">
    <citation type="submission" date="2021-01" db="EMBL/GenBank/DDBJ databases">
        <title>Chromosome-level genome assembly of a human fungal pathogen reveals clustering of transcriptionally co-regulated genes.</title>
        <authorList>
            <person name="Voorhies M."/>
            <person name="Cohen S."/>
            <person name="Shea T.P."/>
            <person name="Petrus S."/>
            <person name="Munoz J.F."/>
            <person name="Poplawski S."/>
            <person name="Goldman W.E."/>
            <person name="Michael T."/>
            <person name="Cuomo C.A."/>
            <person name="Sil A."/>
            <person name="Beyhan S."/>
        </authorList>
    </citation>
    <scope>NUCLEOTIDE SEQUENCE</scope>
    <source>
        <strain evidence="7">WU24</strain>
    </source>
</reference>
<accession>A0A8A1M7M7</accession>
<name>A0A8A1M7M7_AJECA</name>
<dbReference type="InterPro" id="IPR010487">
    <property type="entry name" value="NGRN/Rrg9"/>
</dbReference>
<comment type="similarity">
    <text evidence="3">Belongs to the RRG9 family.</text>
</comment>
<evidence type="ECO:0000256" key="6">
    <source>
        <dbReference type="SAM" id="MobiDB-lite"/>
    </source>
</evidence>
<feature type="compositionally biased region" description="Basic and acidic residues" evidence="6">
    <location>
        <begin position="163"/>
        <end position="175"/>
    </location>
</feature>
<evidence type="ECO:0000256" key="4">
    <source>
        <dbReference type="ARBA" id="ARBA00013566"/>
    </source>
</evidence>
<dbReference type="EMBL" id="CP069111">
    <property type="protein sequence ID" value="QSS61280.1"/>
    <property type="molecule type" value="Genomic_DNA"/>
</dbReference>
<comment type="subcellular location">
    <subcellularLocation>
        <location evidence="2">Mitochondrion</location>
    </subcellularLocation>
</comment>
<organism evidence="7 8">
    <name type="scientific">Ajellomyces capsulatus</name>
    <name type="common">Darling's disease fungus</name>
    <name type="synonym">Histoplasma capsulatum</name>
    <dbReference type="NCBI Taxonomy" id="5037"/>
    <lineage>
        <taxon>Eukaryota</taxon>
        <taxon>Fungi</taxon>
        <taxon>Dikarya</taxon>
        <taxon>Ascomycota</taxon>
        <taxon>Pezizomycotina</taxon>
        <taxon>Eurotiomycetes</taxon>
        <taxon>Eurotiomycetidae</taxon>
        <taxon>Onygenales</taxon>
        <taxon>Ajellomycetaceae</taxon>
        <taxon>Histoplasma</taxon>
    </lineage>
</organism>
<evidence type="ECO:0000256" key="1">
    <source>
        <dbReference type="ARBA" id="ARBA00003548"/>
    </source>
</evidence>
<dbReference type="OrthoDB" id="5578174at2759"/>
<dbReference type="GO" id="GO:0005739">
    <property type="term" value="C:mitochondrion"/>
    <property type="evidence" value="ECO:0007669"/>
    <property type="project" value="UniProtKB-SubCell"/>
</dbReference>
<evidence type="ECO:0000256" key="5">
    <source>
        <dbReference type="ARBA" id="ARBA00022946"/>
    </source>
</evidence>
<dbReference type="VEuPathDB" id="FungiDB:I7I51_03453"/>
<feature type="compositionally biased region" description="Polar residues" evidence="6">
    <location>
        <begin position="104"/>
        <end position="114"/>
    </location>
</feature>
<keyword evidence="5" id="KW-0809">Transit peptide</keyword>
<evidence type="ECO:0000313" key="8">
    <source>
        <dbReference type="Proteomes" id="UP000663671"/>
    </source>
</evidence>
<dbReference type="PANTHER" id="PTHR13475:SF3">
    <property type="entry name" value="NEUGRIN"/>
    <property type="match status" value="1"/>
</dbReference>
<evidence type="ECO:0000313" key="7">
    <source>
        <dbReference type="EMBL" id="QSS61280.1"/>
    </source>
</evidence>
<feature type="compositionally biased region" description="Basic and acidic residues" evidence="6">
    <location>
        <begin position="115"/>
        <end position="133"/>
    </location>
</feature>
<evidence type="ECO:0000256" key="3">
    <source>
        <dbReference type="ARBA" id="ARBA00010895"/>
    </source>
</evidence>
<evidence type="ECO:0000256" key="2">
    <source>
        <dbReference type="ARBA" id="ARBA00004173"/>
    </source>
</evidence>
<comment type="function">
    <text evidence="1">Required for respiratory activity and maintenance and expression of the mitochondrial genome.</text>
</comment>
<dbReference type="AlphaFoldDB" id="A0A8A1M7M7"/>
<dbReference type="PANTHER" id="PTHR13475">
    <property type="entry name" value="NEUGRIN"/>
    <property type="match status" value="1"/>
</dbReference>
<dbReference type="Pfam" id="PF06413">
    <property type="entry name" value="Neugrin"/>
    <property type="match status" value="1"/>
</dbReference>
<gene>
    <name evidence="7" type="ORF">I7I51_03453</name>
</gene>
<feature type="region of interest" description="Disordered" evidence="6">
    <location>
        <begin position="104"/>
        <end position="177"/>
    </location>
</feature>
<protein>
    <recommendedName>
        <fullName evidence="4">Required for respiratory growth protein 9, mitochondrial</fullName>
    </recommendedName>
</protein>